<organism evidence="3 4">
    <name type="scientific">Coniophora puteana (strain RWD-64-598)</name>
    <name type="common">Brown rot fungus</name>
    <dbReference type="NCBI Taxonomy" id="741705"/>
    <lineage>
        <taxon>Eukaryota</taxon>
        <taxon>Fungi</taxon>
        <taxon>Dikarya</taxon>
        <taxon>Basidiomycota</taxon>
        <taxon>Agaricomycotina</taxon>
        <taxon>Agaricomycetes</taxon>
        <taxon>Agaricomycetidae</taxon>
        <taxon>Boletales</taxon>
        <taxon>Coniophorineae</taxon>
        <taxon>Coniophoraceae</taxon>
        <taxon>Coniophora</taxon>
    </lineage>
</organism>
<dbReference type="KEGG" id="cput:CONPUDRAFT_142823"/>
<dbReference type="Pfam" id="PF00646">
    <property type="entry name" value="F-box"/>
    <property type="match status" value="1"/>
</dbReference>
<evidence type="ECO:0000259" key="2">
    <source>
        <dbReference type="PROSITE" id="PS50181"/>
    </source>
</evidence>
<dbReference type="InterPro" id="IPR036047">
    <property type="entry name" value="F-box-like_dom_sf"/>
</dbReference>
<feature type="region of interest" description="Disordered" evidence="1">
    <location>
        <begin position="687"/>
        <end position="725"/>
    </location>
</feature>
<feature type="region of interest" description="Disordered" evidence="1">
    <location>
        <begin position="428"/>
        <end position="447"/>
    </location>
</feature>
<evidence type="ECO:0000313" key="4">
    <source>
        <dbReference type="Proteomes" id="UP000053558"/>
    </source>
</evidence>
<sequence>MHTVFASSTSCPADIDTMNSLTNLPEELQVHILLFLEPVAILRSIQTCHTLHDTITRSASIQYILELHARGLIDPTLFTSPTLDSSSPYLSPSRSHSHPYYPPGPPIGDRLAVLLSLERKWQTLVVRNVHTLEIAAPREGWENSRPWSQLVSHGLLNMAEHWPKLKMSLFPLRPPQPFASPVVWTQEQLFPRPRVQREISGIGGGGGIAGPPGNPFQTQQLPGHGQAQPHVTGQEPDFEVFLSGVDPSQDLLVLVYGTLGMRNGRGPIFALELRLLSHGTQLHPLAEIPILYSFNPPKEGRWQCHYGRIEISGDNLYFLGVAGPDVDEGGELKDSIVHVWDWKTGSSGVERAVYTQYPPDRFVDIHLLGAHAFLTTTACGVIELYSAHDADAAPGCIARFALPCEPRGLNFCSQFNGCTTNLSFMPDTPTPPASSSGMSDGGAGEQPAWPTQLAREAAYTLRIDPRAHLVLIAARTPDITFVVDPRVFLAFLPPHPAHTHPRSFSPLRSQRLNSSPSPATALFASWPTFPAGTSPAYPWSAWGPTHARVFPFSGLGFAPCGTRVLRAVRSAVQGQELEARLQVLDFSTRAVWRAVHGLRTPAYSNPDGAGDVGDRMDVDLVGPSGAAEEEAGVPAQAPAIAMEEGDPAEHVGGPACRMRRIVATPTWLAVPRREEYPDDLALQAVAEKEQAEKAKGKQSSRAGTEEVREADGAAHQGGTVDSEEDRDVYVESGMPYVETTLAGTFGRMGGLRMDMKGLMLFKILAEDPVTYVPSPRTDLRVQVWDV</sequence>
<dbReference type="InterPro" id="IPR001810">
    <property type="entry name" value="F-box_dom"/>
</dbReference>
<reference evidence="4" key="1">
    <citation type="journal article" date="2012" name="Science">
        <title>The Paleozoic origin of enzymatic lignin decomposition reconstructed from 31 fungal genomes.</title>
        <authorList>
            <person name="Floudas D."/>
            <person name="Binder M."/>
            <person name="Riley R."/>
            <person name="Barry K."/>
            <person name="Blanchette R.A."/>
            <person name="Henrissat B."/>
            <person name="Martinez A.T."/>
            <person name="Otillar R."/>
            <person name="Spatafora J.W."/>
            <person name="Yadav J.S."/>
            <person name="Aerts A."/>
            <person name="Benoit I."/>
            <person name="Boyd A."/>
            <person name="Carlson A."/>
            <person name="Copeland A."/>
            <person name="Coutinho P.M."/>
            <person name="de Vries R.P."/>
            <person name="Ferreira P."/>
            <person name="Findley K."/>
            <person name="Foster B."/>
            <person name="Gaskell J."/>
            <person name="Glotzer D."/>
            <person name="Gorecki P."/>
            <person name="Heitman J."/>
            <person name="Hesse C."/>
            <person name="Hori C."/>
            <person name="Igarashi K."/>
            <person name="Jurgens J.A."/>
            <person name="Kallen N."/>
            <person name="Kersten P."/>
            <person name="Kohler A."/>
            <person name="Kuees U."/>
            <person name="Kumar T.K.A."/>
            <person name="Kuo A."/>
            <person name="LaButti K."/>
            <person name="Larrondo L.F."/>
            <person name="Lindquist E."/>
            <person name="Ling A."/>
            <person name="Lombard V."/>
            <person name="Lucas S."/>
            <person name="Lundell T."/>
            <person name="Martin R."/>
            <person name="McLaughlin D.J."/>
            <person name="Morgenstern I."/>
            <person name="Morin E."/>
            <person name="Murat C."/>
            <person name="Nagy L.G."/>
            <person name="Nolan M."/>
            <person name="Ohm R.A."/>
            <person name="Patyshakuliyeva A."/>
            <person name="Rokas A."/>
            <person name="Ruiz-Duenas F.J."/>
            <person name="Sabat G."/>
            <person name="Salamov A."/>
            <person name="Samejima M."/>
            <person name="Schmutz J."/>
            <person name="Slot J.C."/>
            <person name="St John F."/>
            <person name="Stenlid J."/>
            <person name="Sun H."/>
            <person name="Sun S."/>
            <person name="Syed K."/>
            <person name="Tsang A."/>
            <person name="Wiebenga A."/>
            <person name="Young D."/>
            <person name="Pisabarro A."/>
            <person name="Eastwood D.C."/>
            <person name="Martin F."/>
            <person name="Cullen D."/>
            <person name="Grigoriev I.V."/>
            <person name="Hibbett D.S."/>
        </authorList>
    </citation>
    <scope>NUCLEOTIDE SEQUENCE [LARGE SCALE GENOMIC DNA]</scope>
    <source>
        <strain evidence="4">RWD-64-598 SS2</strain>
    </source>
</reference>
<gene>
    <name evidence="3" type="ORF">CONPUDRAFT_142823</name>
</gene>
<dbReference type="CDD" id="cd09917">
    <property type="entry name" value="F-box_SF"/>
    <property type="match status" value="1"/>
</dbReference>
<evidence type="ECO:0000313" key="3">
    <source>
        <dbReference type="EMBL" id="EIW82554.1"/>
    </source>
</evidence>
<comment type="caution">
    <text evidence="3">The sequence shown here is derived from an EMBL/GenBank/DDBJ whole genome shotgun (WGS) entry which is preliminary data.</text>
</comment>
<dbReference type="Proteomes" id="UP000053558">
    <property type="component" value="Unassembled WGS sequence"/>
</dbReference>
<dbReference type="RefSeq" id="XP_007766590.1">
    <property type="nucleotide sequence ID" value="XM_007768400.1"/>
</dbReference>
<feature type="domain" description="F-box" evidence="2">
    <location>
        <begin position="18"/>
        <end position="64"/>
    </location>
</feature>
<dbReference type="GeneID" id="19201793"/>
<dbReference type="PROSITE" id="PS50181">
    <property type="entry name" value="FBOX"/>
    <property type="match status" value="1"/>
</dbReference>
<dbReference type="AlphaFoldDB" id="A0A5M3MUX9"/>
<proteinExistence type="predicted"/>
<dbReference type="SUPFAM" id="SSF81383">
    <property type="entry name" value="F-box domain"/>
    <property type="match status" value="1"/>
</dbReference>
<feature type="compositionally biased region" description="Basic and acidic residues" evidence="1">
    <location>
        <begin position="703"/>
        <end position="712"/>
    </location>
</feature>
<dbReference type="Gene3D" id="1.20.1280.50">
    <property type="match status" value="1"/>
</dbReference>
<keyword evidence="4" id="KW-1185">Reference proteome</keyword>
<accession>A0A5M3MUX9</accession>
<dbReference type="OrthoDB" id="2751409at2759"/>
<dbReference type="EMBL" id="JH711576">
    <property type="protein sequence ID" value="EIW82554.1"/>
    <property type="molecule type" value="Genomic_DNA"/>
</dbReference>
<name>A0A5M3MUX9_CONPW</name>
<evidence type="ECO:0000256" key="1">
    <source>
        <dbReference type="SAM" id="MobiDB-lite"/>
    </source>
</evidence>
<protein>
    <recommendedName>
        <fullName evidence="2">F-box domain-containing protein</fullName>
    </recommendedName>
</protein>